<dbReference type="PROSITE" id="PS50262">
    <property type="entry name" value="G_PROTEIN_RECEP_F1_2"/>
    <property type="match status" value="1"/>
</dbReference>
<dbReference type="InterPro" id="IPR000276">
    <property type="entry name" value="GPCR_Rhodpsn"/>
</dbReference>
<protein>
    <recommendedName>
        <fullName evidence="9">G-protein coupled receptors family 1 profile domain-containing protein</fullName>
    </recommendedName>
</protein>
<keyword evidence="7" id="KW-0807">Transducer</keyword>
<keyword evidence="3 8" id="KW-1133">Transmembrane helix</keyword>
<feature type="transmembrane region" description="Helical" evidence="8">
    <location>
        <begin position="170"/>
        <end position="194"/>
    </location>
</feature>
<evidence type="ECO:0000256" key="4">
    <source>
        <dbReference type="ARBA" id="ARBA00023040"/>
    </source>
</evidence>
<keyword evidence="5 8" id="KW-0472">Membrane</keyword>
<feature type="transmembrane region" description="Helical" evidence="8">
    <location>
        <begin position="222"/>
        <end position="246"/>
    </location>
</feature>
<organism evidence="10 11">
    <name type="scientific">Calicophoron daubneyi</name>
    <name type="common">Rumen fluke</name>
    <name type="synonym">Paramphistomum daubneyi</name>
    <dbReference type="NCBI Taxonomy" id="300641"/>
    <lineage>
        <taxon>Eukaryota</taxon>
        <taxon>Metazoa</taxon>
        <taxon>Spiralia</taxon>
        <taxon>Lophotrochozoa</taxon>
        <taxon>Platyhelminthes</taxon>
        <taxon>Trematoda</taxon>
        <taxon>Digenea</taxon>
        <taxon>Plagiorchiida</taxon>
        <taxon>Pronocephalata</taxon>
        <taxon>Paramphistomoidea</taxon>
        <taxon>Paramphistomidae</taxon>
        <taxon>Calicophoron</taxon>
    </lineage>
</organism>
<sequence length="414" mass="46567">MLNQAELFYHGLTKRHGVNSSNMSSNATQETGCQTVFTLEEMMVNQFRAFASPVICFIGIPTNIITTIVFSVMQMRNPCRFNLYAIGLSIEHNVQLVTNGLLDDFMGRGLQWVTKCRIEIKVDSVSSAACKIITFLSECSALIKAFLLMSFSVDRVYTVYNPTRIEPFQAIWIAHLTVAMCYLVSMIMSIPQFIYVDLVKDKSGGWNCQYVDPVAPGVQYVLYLYIFGANVLPFIFICVTNVLIAIKLHAIVNNSKSSGNVDKKSSIELSKLIAHLAISILFSFLSCPLLVLIILRQQLYLNGYNITAPDYAKRIIELSKLFSSVDTMNYAFDFFIYLTSMREFRETILELLTCRRVGKSINDSAVITNGCSDHEREAGRNIVFSTVSGPAKSIPRVLAIRVRQSNRSKSQTRM</sequence>
<dbReference type="AlphaFoldDB" id="A0AAV2TF44"/>
<name>A0AAV2TF44_CALDB</name>
<comment type="subcellular location">
    <subcellularLocation>
        <location evidence="1">Membrane</location>
        <topology evidence="1">Multi-pass membrane protein</topology>
    </subcellularLocation>
</comment>
<dbReference type="PANTHER" id="PTHR24243">
    <property type="entry name" value="G-PROTEIN COUPLED RECEPTOR"/>
    <property type="match status" value="1"/>
</dbReference>
<accession>A0AAV2TF44</accession>
<evidence type="ECO:0000256" key="7">
    <source>
        <dbReference type="ARBA" id="ARBA00023224"/>
    </source>
</evidence>
<gene>
    <name evidence="10" type="ORF">CDAUBV1_LOCUS9018</name>
</gene>
<evidence type="ECO:0000256" key="5">
    <source>
        <dbReference type="ARBA" id="ARBA00023136"/>
    </source>
</evidence>
<keyword evidence="6" id="KW-0675">Receptor</keyword>
<evidence type="ECO:0000256" key="1">
    <source>
        <dbReference type="ARBA" id="ARBA00004141"/>
    </source>
</evidence>
<reference evidence="10" key="1">
    <citation type="submission" date="2024-06" db="EMBL/GenBank/DDBJ databases">
        <authorList>
            <person name="Liu X."/>
            <person name="Lenzi L."/>
            <person name="Haldenby T S."/>
            <person name="Uol C."/>
        </authorList>
    </citation>
    <scope>NUCLEOTIDE SEQUENCE</scope>
</reference>
<dbReference type="Proteomes" id="UP001497525">
    <property type="component" value="Unassembled WGS sequence"/>
</dbReference>
<keyword evidence="2 8" id="KW-0812">Transmembrane</keyword>
<dbReference type="GO" id="GO:0004930">
    <property type="term" value="F:G protein-coupled receptor activity"/>
    <property type="evidence" value="ECO:0007669"/>
    <property type="project" value="UniProtKB-KW"/>
</dbReference>
<proteinExistence type="predicted"/>
<feature type="transmembrane region" description="Helical" evidence="8">
    <location>
        <begin position="272"/>
        <end position="295"/>
    </location>
</feature>
<dbReference type="EMBL" id="CAXLJL010000234">
    <property type="protein sequence ID" value="CAL5134926.1"/>
    <property type="molecule type" value="Genomic_DNA"/>
</dbReference>
<dbReference type="InterPro" id="IPR017452">
    <property type="entry name" value="GPCR_Rhodpsn_7TM"/>
</dbReference>
<feature type="transmembrane region" description="Helical" evidence="8">
    <location>
        <begin position="50"/>
        <end position="73"/>
    </location>
</feature>
<dbReference type="Pfam" id="PF00001">
    <property type="entry name" value="7tm_1"/>
    <property type="match status" value="1"/>
</dbReference>
<evidence type="ECO:0000256" key="2">
    <source>
        <dbReference type="ARBA" id="ARBA00022692"/>
    </source>
</evidence>
<evidence type="ECO:0000259" key="9">
    <source>
        <dbReference type="PROSITE" id="PS50262"/>
    </source>
</evidence>
<dbReference type="SUPFAM" id="SSF81321">
    <property type="entry name" value="Family A G protein-coupled receptor-like"/>
    <property type="match status" value="1"/>
</dbReference>
<evidence type="ECO:0000313" key="11">
    <source>
        <dbReference type="Proteomes" id="UP001497525"/>
    </source>
</evidence>
<dbReference type="PANTHER" id="PTHR24243:SF208">
    <property type="entry name" value="PYROKININ-1 RECEPTOR"/>
    <property type="match status" value="1"/>
</dbReference>
<keyword evidence="4" id="KW-0297">G-protein coupled receptor</keyword>
<evidence type="ECO:0000256" key="8">
    <source>
        <dbReference type="SAM" id="Phobius"/>
    </source>
</evidence>
<feature type="domain" description="G-protein coupled receptors family 1 profile" evidence="9">
    <location>
        <begin position="62"/>
        <end position="337"/>
    </location>
</feature>
<comment type="caution">
    <text evidence="10">The sequence shown here is derived from an EMBL/GenBank/DDBJ whole genome shotgun (WGS) entry which is preliminary data.</text>
</comment>
<dbReference type="Gene3D" id="1.20.1070.10">
    <property type="entry name" value="Rhodopsin 7-helix transmembrane proteins"/>
    <property type="match status" value="1"/>
</dbReference>
<evidence type="ECO:0000313" key="10">
    <source>
        <dbReference type="EMBL" id="CAL5134926.1"/>
    </source>
</evidence>
<evidence type="ECO:0000256" key="6">
    <source>
        <dbReference type="ARBA" id="ARBA00023170"/>
    </source>
</evidence>
<dbReference type="GO" id="GO:0016020">
    <property type="term" value="C:membrane"/>
    <property type="evidence" value="ECO:0007669"/>
    <property type="project" value="UniProtKB-SubCell"/>
</dbReference>
<evidence type="ECO:0000256" key="3">
    <source>
        <dbReference type="ARBA" id="ARBA00022989"/>
    </source>
</evidence>